<name>A0A1J4KM11_9EUKA</name>
<dbReference type="Proteomes" id="UP000179807">
    <property type="component" value="Unassembled WGS sequence"/>
</dbReference>
<dbReference type="InterPro" id="IPR023333">
    <property type="entry name" value="Proteasome_suB-type"/>
</dbReference>
<gene>
    <name evidence="5" type="primary">psmb3</name>
    <name evidence="5" type="ORF">TRFO_18357</name>
</gene>
<comment type="caution">
    <text evidence="5">The sequence shown here is derived from an EMBL/GenBank/DDBJ whole genome shotgun (WGS) entry which is preliminary data.</text>
</comment>
<organism evidence="5 6">
    <name type="scientific">Tritrichomonas foetus</name>
    <dbReference type="NCBI Taxonomy" id="1144522"/>
    <lineage>
        <taxon>Eukaryota</taxon>
        <taxon>Metamonada</taxon>
        <taxon>Parabasalia</taxon>
        <taxon>Tritrichomonadida</taxon>
        <taxon>Tritrichomonadidae</taxon>
        <taxon>Tritrichomonas</taxon>
    </lineage>
</organism>
<comment type="subcellular location">
    <subcellularLocation>
        <location evidence="4">Cytoplasm</location>
    </subcellularLocation>
    <subcellularLocation>
        <location evidence="4">Nucleus</location>
    </subcellularLocation>
</comment>
<comment type="subunit">
    <text evidence="4">Component of the proteasome complex.</text>
</comment>
<dbReference type="RefSeq" id="XP_068365112.1">
    <property type="nucleotide sequence ID" value="XM_068500133.1"/>
</dbReference>
<evidence type="ECO:0000313" key="6">
    <source>
        <dbReference type="Proteomes" id="UP000179807"/>
    </source>
</evidence>
<evidence type="ECO:0000256" key="2">
    <source>
        <dbReference type="ARBA" id="ARBA00022942"/>
    </source>
</evidence>
<dbReference type="GeneID" id="94834837"/>
<evidence type="ECO:0000256" key="4">
    <source>
        <dbReference type="RuleBase" id="RU004203"/>
    </source>
</evidence>
<keyword evidence="6" id="KW-1185">Reference proteome</keyword>
<protein>
    <recommendedName>
        <fullName evidence="4">Proteasome subunit beta</fullName>
    </recommendedName>
</protein>
<dbReference type="InterPro" id="IPR029055">
    <property type="entry name" value="Ntn_hydrolases_N"/>
</dbReference>
<dbReference type="EMBL" id="MLAK01000574">
    <property type="protein sequence ID" value="OHT11976.1"/>
    <property type="molecule type" value="Genomic_DNA"/>
</dbReference>
<proteinExistence type="inferred from homology"/>
<accession>A0A1J4KM11</accession>
<dbReference type="FunFam" id="3.60.20.10:FF:000003">
    <property type="entry name" value="Proteasome subunit beta type-3"/>
    <property type="match status" value="1"/>
</dbReference>
<dbReference type="Pfam" id="PF00227">
    <property type="entry name" value="Proteasome"/>
    <property type="match status" value="1"/>
</dbReference>
<dbReference type="CDD" id="cd03759">
    <property type="entry name" value="proteasome_beta_type_3"/>
    <property type="match status" value="1"/>
</dbReference>
<dbReference type="InterPro" id="IPR033811">
    <property type="entry name" value="Proteasome_beta_3"/>
</dbReference>
<dbReference type="VEuPathDB" id="TrichDB:TRFO_18357"/>
<dbReference type="InterPro" id="IPR016050">
    <property type="entry name" value="Proteasome_bsu_CS"/>
</dbReference>
<keyword evidence="3 4" id="KW-0539">Nucleus</keyword>
<dbReference type="OrthoDB" id="204949at2759"/>
<dbReference type="Gene3D" id="3.60.20.10">
    <property type="entry name" value="Glutamine Phosphoribosylpyrophosphate, subunit 1, domain 1"/>
    <property type="match status" value="1"/>
</dbReference>
<dbReference type="AlphaFoldDB" id="A0A1J4KM11"/>
<sequence length="207" mass="22882">MSGGIDTQNGSSVLAMAGDHCVAIAADRRLSAQMQTVSTNFQKIFQINDYVHIGMGGLATDIDTVHEKLRYDVNLLELREERQLEPLRFMNLVRSLLYEHRFGPYFVSPVIAGLDPTTNEPFLATSDSIGAFTQPKDFAVAGTSEESLFGICESMWRPGLNPDELFEVISQCLIAAVERDGLSGWGGIVHIITPECIITKEIKTRMD</sequence>
<dbReference type="SUPFAM" id="SSF56235">
    <property type="entry name" value="N-terminal nucleophile aminohydrolases (Ntn hydrolases)"/>
    <property type="match status" value="1"/>
</dbReference>
<dbReference type="GO" id="GO:0005737">
    <property type="term" value="C:cytoplasm"/>
    <property type="evidence" value="ECO:0007669"/>
    <property type="project" value="UniProtKB-SubCell"/>
</dbReference>
<evidence type="ECO:0000256" key="3">
    <source>
        <dbReference type="ARBA" id="ARBA00023242"/>
    </source>
</evidence>
<dbReference type="PROSITE" id="PS00854">
    <property type="entry name" value="PROTEASOME_BETA_1"/>
    <property type="match status" value="1"/>
</dbReference>
<dbReference type="GO" id="GO:0019774">
    <property type="term" value="C:proteasome core complex, beta-subunit complex"/>
    <property type="evidence" value="ECO:0007669"/>
    <property type="project" value="InterPro"/>
</dbReference>
<dbReference type="GO" id="GO:0043161">
    <property type="term" value="P:proteasome-mediated ubiquitin-dependent protein catabolic process"/>
    <property type="evidence" value="ECO:0007669"/>
    <property type="project" value="InterPro"/>
</dbReference>
<evidence type="ECO:0000256" key="1">
    <source>
        <dbReference type="ARBA" id="ARBA00022490"/>
    </source>
</evidence>
<reference evidence="5" key="1">
    <citation type="submission" date="2016-10" db="EMBL/GenBank/DDBJ databases">
        <authorList>
            <person name="Benchimol M."/>
            <person name="Almeida L.G."/>
            <person name="Vasconcelos A.T."/>
            <person name="Perreira-Neves A."/>
            <person name="Rosa I.A."/>
            <person name="Tasca T."/>
            <person name="Bogo M.R."/>
            <person name="de Souza W."/>
        </authorList>
    </citation>
    <scope>NUCLEOTIDE SEQUENCE [LARGE SCALE GENOMIC DNA]</scope>
    <source>
        <strain evidence="5">K</strain>
    </source>
</reference>
<dbReference type="PROSITE" id="PS51476">
    <property type="entry name" value="PROTEASOME_BETA_2"/>
    <property type="match status" value="1"/>
</dbReference>
<dbReference type="PANTHER" id="PTHR32194:SF10">
    <property type="entry name" value="PROTEASOME SUBUNIT BETA TYPE-3"/>
    <property type="match status" value="1"/>
</dbReference>
<dbReference type="PANTHER" id="PTHR32194">
    <property type="entry name" value="METALLOPROTEASE TLDD"/>
    <property type="match status" value="1"/>
</dbReference>
<dbReference type="InterPro" id="IPR001353">
    <property type="entry name" value="Proteasome_sua/b"/>
</dbReference>
<evidence type="ECO:0000313" key="5">
    <source>
        <dbReference type="EMBL" id="OHT11976.1"/>
    </source>
</evidence>
<dbReference type="GO" id="GO:0005634">
    <property type="term" value="C:nucleus"/>
    <property type="evidence" value="ECO:0007669"/>
    <property type="project" value="UniProtKB-SubCell"/>
</dbReference>
<keyword evidence="2 4" id="KW-0647">Proteasome</keyword>
<comment type="similarity">
    <text evidence="4">Belongs to the peptidase T1B family.</text>
</comment>
<keyword evidence="1 4" id="KW-0963">Cytoplasm</keyword>
<comment type="function">
    <text evidence="4">Component of the proteasome, a multicatalytic proteinase complex which is characterized by its ability to cleave peptides with Arg, Phe, Tyr, Leu, and Glu adjacent to the leaving group at neutral or slightly basic pH. The proteasome has an ATP-dependent proteolytic activity.</text>
</comment>